<proteinExistence type="predicted"/>
<evidence type="ECO:0000313" key="2">
    <source>
        <dbReference type="EMBL" id="MBF4803022.1"/>
    </source>
</evidence>
<dbReference type="Gene3D" id="3.40.50.1970">
    <property type="match status" value="1"/>
</dbReference>
<dbReference type="AlphaFoldDB" id="A0A9D5XAU7"/>
<comment type="caution">
    <text evidence="2">The sequence shown here is derived from an EMBL/GenBank/DDBJ whole genome shotgun (WGS) entry which is preliminary data.</text>
</comment>
<dbReference type="Pfam" id="PF01761">
    <property type="entry name" value="DHQ_synthase"/>
    <property type="match status" value="1"/>
</dbReference>
<reference evidence="2" key="1">
    <citation type="submission" date="2020-04" db="EMBL/GenBank/DDBJ databases">
        <title>Deep metagenomics examines the oral microbiome during advanced dental caries in children, revealing novel taxa and co-occurrences with host molecules.</title>
        <authorList>
            <person name="Baker J.L."/>
            <person name="Morton J.T."/>
            <person name="Dinis M."/>
            <person name="Alvarez R."/>
            <person name="Tran N.C."/>
            <person name="Knight R."/>
            <person name="Edlund A."/>
        </authorList>
    </citation>
    <scope>NUCLEOTIDE SEQUENCE</scope>
    <source>
        <strain evidence="2">JCVI_3_bin.11</strain>
    </source>
</reference>
<dbReference type="Proteomes" id="UP000787322">
    <property type="component" value="Unassembled WGS sequence"/>
</dbReference>
<feature type="domain" description="3-dehydroquinate synthase N-terminal" evidence="1">
    <location>
        <begin position="86"/>
        <end position="159"/>
    </location>
</feature>
<dbReference type="InterPro" id="IPR030960">
    <property type="entry name" value="DHQS/DOIS_N"/>
</dbReference>
<dbReference type="SUPFAM" id="SSF56796">
    <property type="entry name" value="Dehydroquinate synthase-like"/>
    <property type="match status" value="1"/>
</dbReference>
<evidence type="ECO:0000313" key="3">
    <source>
        <dbReference type="Proteomes" id="UP000787322"/>
    </source>
</evidence>
<evidence type="ECO:0000259" key="1">
    <source>
        <dbReference type="Pfam" id="PF01761"/>
    </source>
</evidence>
<sequence length="378" mass="40949">MSDNVQAELEEELPPVQIKQWVSIPGGSIALRSGAGVLSNFGTELRTAVGRPHRCAFLVSNQADEDLAELLRRDLTTIGFLVTRVDVEDGKAATTVATEAQVLSALAEMHLTADDLVVAVGHEGVISLANHVANKWCGGVSLATVPLDLAAVIVSSITPRALDTDAEYQRLVTTKPCARFCFADLEVMDLCDDNAKVAQVCMVATAMSDNEAEFGRIWDRADNLSSGVADIVAEQLAESTKTRGRLSDSSAIAIQQSVPYGWVFVEALRPLIPADQPLSALYADALRFSARIAVAKESLSFDDMLAQDEILERLNVGFVTCDITPEQLIEALKQECFRSTNRFMLPIPMSIGRVRLASVDEELLAEHARAWCEAHASH</sequence>
<accession>A0A9D5XAU7</accession>
<organism evidence="2 3">
    <name type="scientific">Lancefieldella parvula</name>
    <dbReference type="NCBI Taxonomy" id="1382"/>
    <lineage>
        <taxon>Bacteria</taxon>
        <taxon>Bacillati</taxon>
        <taxon>Actinomycetota</taxon>
        <taxon>Coriobacteriia</taxon>
        <taxon>Coriobacteriales</taxon>
        <taxon>Atopobiaceae</taxon>
        <taxon>Lancefieldella</taxon>
    </lineage>
</organism>
<name>A0A9D5XAU7_9ACTN</name>
<dbReference type="EMBL" id="JABZGU010000088">
    <property type="protein sequence ID" value="MBF4803022.1"/>
    <property type="molecule type" value="Genomic_DNA"/>
</dbReference>
<protein>
    <submittedName>
        <fullName evidence="2">3-dehydroquinate synthase</fullName>
    </submittedName>
</protein>
<gene>
    <name evidence="2" type="ORF">HXK24_04270</name>
</gene>